<protein>
    <submittedName>
        <fullName evidence="1">Uncharacterized protein</fullName>
    </submittedName>
</protein>
<proteinExistence type="predicted"/>
<dbReference type="RefSeq" id="WP_308464598.1">
    <property type="nucleotide sequence ID" value="NZ_BMHB01000001.1"/>
</dbReference>
<dbReference type="Proteomes" id="UP000626244">
    <property type="component" value="Unassembled WGS sequence"/>
</dbReference>
<dbReference type="AlphaFoldDB" id="A0A8J3EXU4"/>
<sequence>MEKKHMRRIRDKFGNLLDGKQIVNLDIPDVYQFMDEELIDILEVRVAEQIQFD</sequence>
<evidence type="ECO:0000313" key="1">
    <source>
        <dbReference type="EMBL" id="GGI13219.1"/>
    </source>
</evidence>
<accession>A0A8J3EXU4</accession>
<reference evidence="2" key="1">
    <citation type="journal article" date="2019" name="Int. J. Syst. Evol. Microbiol.">
        <title>The Global Catalogue of Microorganisms (GCM) 10K type strain sequencing project: providing services to taxonomists for standard genome sequencing and annotation.</title>
        <authorList>
            <consortium name="The Broad Institute Genomics Platform"/>
            <consortium name="The Broad Institute Genome Sequencing Center for Infectious Disease"/>
            <person name="Wu L."/>
            <person name="Ma J."/>
        </authorList>
    </citation>
    <scope>NUCLEOTIDE SEQUENCE [LARGE SCALE GENOMIC DNA]</scope>
    <source>
        <strain evidence="2">CGMCC 1.14993</strain>
    </source>
</reference>
<gene>
    <name evidence="1" type="ORF">GCM10007380_16820</name>
</gene>
<comment type="caution">
    <text evidence="1">The sequence shown here is derived from an EMBL/GenBank/DDBJ whole genome shotgun (WGS) entry which is preliminary data.</text>
</comment>
<dbReference type="EMBL" id="BMHB01000001">
    <property type="protein sequence ID" value="GGI13219.1"/>
    <property type="molecule type" value="Genomic_DNA"/>
</dbReference>
<name>A0A8J3EXU4_9BACI</name>
<keyword evidence="2" id="KW-1185">Reference proteome</keyword>
<organism evidence="1 2">
    <name type="scientific">Gottfriedia solisilvae</name>
    <dbReference type="NCBI Taxonomy" id="1516104"/>
    <lineage>
        <taxon>Bacteria</taxon>
        <taxon>Bacillati</taxon>
        <taxon>Bacillota</taxon>
        <taxon>Bacilli</taxon>
        <taxon>Bacillales</taxon>
        <taxon>Bacillaceae</taxon>
        <taxon>Gottfriedia</taxon>
    </lineage>
</organism>
<evidence type="ECO:0000313" key="2">
    <source>
        <dbReference type="Proteomes" id="UP000626244"/>
    </source>
</evidence>